<protein>
    <recommendedName>
        <fullName evidence="5">Small ribosomal subunit protein eS27</fullName>
    </recommendedName>
</protein>
<keyword evidence="2 5" id="KW-0862">Zinc</keyword>
<dbReference type="RefSeq" id="WP_153549929.1">
    <property type="nucleotide sequence ID" value="NZ_CP040089.1"/>
</dbReference>
<dbReference type="InterPro" id="IPR023407">
    <property type="entry name" value="Ribosomal_eS27_Zn-bd_dom_sf"/>
</dbReference>
<proteinExistence type="inferred from homology"/>
<comment type="similarity">
    <text evidence="1 5">Belongs to the eukaryotic ribosomal protein eS27 family.</text>
</comment>
<sequence>MARNFYRVSCGECGNEQTVFSRTATEVDCMICSTAIAKPTGGKAELNADIIETLEVE</sequence>
<evidence type="ECO:0000256" key="5">
    <source>
        <dbReference type="HAMAP-Rule" id="MF_00371"/>
    </source>
</evidence>
<dbReference type="InterPro" id="IPR000592">
    <property type="entry name" value="Ribosomal_eS27"/>
</dbReference>
<reference evidence="7" key="1">
    <citation type="submission" date="2019-05" db="EMBL/GenBank/DDBJ databases">
        <title>Candidatus Nanohalobium constans, a novel model system to study the DPANN nano-sized archaea: genomic and physiological characterization of a nanoarchaeon co-cultured with its chitinotrophic host.</title>
        <authorList>
            <person name="La Cono V."/>
            <person name="Arcadi E."/>
            <person name="Crisafi F."/>
            <person name="Denaro R."/>
            <person name="La Spada G."/>
            <person name="Messina E."/>
            <person name="Smedile F."/>
            <person name="Toshchakov S.V."/>
            <person name="Shevchenko M.A."/>
            <person name="Golyshin P.N."/>
            <person name="Golyshina O.V."/>
            <person name="Ferrer M."/>
            <person name="Rohde M."/>
            <person name="Mushegian A."/>
            <person name="Sorokin D.Y."/>
            <person name="Giuliano L."/>
            <person name="Yakimov M.M."/>
        </authorList>
    </citation>
    <scope>NUCLEOTIDE SEQUENCE [LARGE SCALE GENOMIC DNA]</scope>
    <source>
        <strain evidence="7">LC1Nh</strain>
    </source>
</reference>
<dbReference type="GeneID" id="42364670"/>
<keyword evidence="5" id="KW-0479">Metal-binding</keyword>
<keyword evidence="4 5" id="KW-0687">Ribonucleoprotein</keyword>
<dbReference type="InterPro" id="IPR011332">
    <property type="entry name" value="Ribosomal_zn-bd"/>
</dbReference>
<dbReference type="HAMAP" id="MF_00371">
    <property type="entry name" value="Ribosomal_eS27"/>
    <property type="match status" value="1"/>
</dbReference>
<dbReference type="GO" id="GO:0006412">
    <property type="term" value="P:translation"/>
    <property type="evidence" value="ECO:0007669"/>
    <property type="project" value="UniProtKB-UniRule"/>
</dbReference>
<feature type="binding site" evidence="5">
    <location>
        <position position="32"/>
    </location>
    <ligand>
        <name>Zn(2+)</name>
        <dbReference type="ChEBI" id="CHEBI:29105"/>
    </ligand>
</feature>
<evidence type="ECO:0000313" key="6">
    <source>
        <dbReference type="EMBL" id="QGA80190.1"/>
    </source>
</evidence>
<feature type="zinc finger region" description="C4-type" evidence="5">
    <location>
        <begin position="10"/>
        <end position="32"/>
    </location>
</feature>
<comment type="subunit">
    <text evidence="5">Part of the 30S ribosomal subunit.</text>
</comment>
<dbReference type="EMBL" id="CP040089">
    <property type="protein sequence ID" value="QGA80190.1"/>
    <property type="molecule type" value="Genomic_DNA"/>
</dbReference>
<organism evidence="6 7">
    <name type="scientific">Candidatus Nanohalobium constans</name>
    <dbReference type="NCBI Taxonomy" id="2565781"/>
    <lineage>
        <taxon>Archaea</taxon>
        <taxon>Candidatus Nanohalarchaeota</taxon>
        <taxon>Candidatus Nanohalobia</taxon>
        <taxon>Candidatus Nanohalobiales</taxon>
        <taxon>Candidatus Nanohalobiaceae</taxon>
        <taxon>Candidatus Nanohalobium</taxon>
    </lineage>
</organism>
<accession>A0A5Q0UG58</accession>
<name>A0A5Q0UG58_9ARCH</name>
<feature type="binding site" evidence="5">
    <location>
        <position position="10"/>
    </location>
    <ligand>
        <name>Zn(2+)</name>
        <dbReference type="ChEBI" id="CHEBI:29105"/>
    </ligand>
</feature>
<dbReference type="GO" id="GO:0003735">
    <property type="term" value="F:structural constituent of ribosome"/>
    <property type="evidence" value="ECO:0007669"/>
    <property type="project" value="InterPro"/>
</dbReference>
<evidence type="ECO:0000256" key="4">
    <source>
        <dbReference type="ARBA" id="ARBA00023274"/>
    </source>
</evidence>
<keyword evidence="5" id="KW-0863">Zinc-finger</keyword>
<evidence type="ECO:0000256" key="3">
    <source>
        <dbReference type="ARBA" id="ARBA00022980"/>
    </source>
</evidence>
<dbReference type="GO" id="GO:1990904">
    <property type="term" value="C:ribonucleoprotein complex"/>
    <property type="evidence" value="ECO:0007669"/>
    <property type="project" value="UniProtKB-KW"/>
</dbReference>
<feature type="binding site" evidence="5">
    <location>
        <position position="29"/>
    </location>
    <ligand>
        <name>Zn(2+)</name>
        <dbReference type="ChEBI" id="CHEBI:29105"/>
    </ligand>
</feature>
<dbReference type="AlphaFoldDB" id="A0A5Q0UG58"/>
<dbReference type="Proteomes" id="UP000377803">
    <property type="component" value="Chromosome"/>
</dbReference>
<comment type="cofactor">
    <cofactor evidence="5">
        <name>Zn(2+)</name>
        <dbReference type="ChEBI" id="CHEBI:29105"/>
    </cofactor>
    <text evidence="5">Binds 1 zinc ion per subunit.</text>
</comment>
<dbReference type="KEGG" id="ncon:LC1Nh_0287"/>
<keyword evidence="3 5" id="KW-0689">Ribosomal protein</keyword>
<evidence type="ECO:0000256" key="2">
    <source>
        <dbReference type="ARBA" id="ARBA00022833"/>
    </source>
</evidence>
<dbReference type="GO" id="GO:0008270">
    <property type="term" value="F:zinc ion binding"/>
    <property type="evidence" value="ECO:0007669"/>
    <property type="project" value="UniProtKB-UniRule"/>
</dbReference>
<evidence type="ECO:0000256" key="1">
    <source>
        <dbReference type="ARBA" id="ARBA00010919"/>
    </source>
</evidence>
<dbReference type="Pfam" id="PF01667">
    <property type="entry name" value="Ribosomal_S27e"/>
    <property type="match status" value="1"/>
</dbReference>
<dbReference type="SUPFAM" id="SSF57829">
    <property type="entry name" value="Zn-binding ribosomal proteins"/>
    <property type="match status" value="1"/>
</dbReference>
<feature type="binding site" evidence="5">
    <location>
        <position position="13"/>
    </location>
    <ligand>
        <name>Zn(2+)</name>
        <dbReference type="ChEBI" id="CHEBI:29105"/>
    </ligand>
</feature>
<dbReference type="GO" id="GO:0005840">
    <property type="term" value="C:ribosome"/>
    <property type="evidence" value="ECO:0007669"/>
    <property type="project" value="UniProtKB-KW"/>
</dbReference>
<dbReference type="OrthoDB" id="5718at2157"/>
<dbReference type="Gene3D" id="2.20.25.100">
    <property type="entry name" value="Zn-binding ribosomal proteins"/>
    <property type="match status" value="1"/>
</dbReference>
<keyword evidence="7" id="KW-1185">Reference proteome</keyword>
<evidence type="ECO:0000313" key="7">
    <source>
        <dbReference type="Proteomes" id="UP000377803"/>
    </source>
</evidence>
<gene>
    <name evidence="5 6" type="primary">rps27e</name>
    <name evidence="6" type="ORF">LC1Nh_0287</name>
</gene>
<dbReference type="NCBIfam" id="NF001629">
    <property type="entry name" value="PRK00415.1"/>
    <property type="match status" value="1"/>
</dbReference>